<sequence>MSSKVLQAIVAVMLFRLIYAHYGQDNVATSNVTIQQPRCLYSGIALGKSCLFSCAQDGYIEFSDCVRVSIYEANLLPVCSDLRCRKVKRTYAYTEKTKSKVEQPIMGDWDSSKYKIERIMAEIDKNSKKNDKKKDEEKDKQESQHNEEDNEKEMNDNVSKKGGLK</sequence>
<evidence type="ECO:0000256" key="1">
    <source>
        <dbReference type="SAM" id="MobiDB-lite"/>
    </source>
</evidence>
<evidence type="ECO:0000256" key="2">
    <source>
        <dbReference type="SAM" id="SignalP"/>
    </source>
</evidence>
<reference evidence="3" key="2">
    <citation type="submission" date="2020-05" db="UniProtKB">
        <authorList>
            <consortium name="EnsemblMetazoa"/>
        </authorList>
    </citation>
    <scope>IDENTIFICATION</scope>
    <source>
        <strain evidence="3">IAEA</strain>
    </source>
</reference>
<feature type="region of interest" description="Disordered" evidence="1">
    <location>
        <begin position="125"/>
        <end position="165"/>
    </location>
</feature>
<feature type="compositionally biased region" description="Basic and acidic residues" evidence="1">
    <location>
        <begin position="125"/>
        <end position="159"/>
    </location>
</feature>
<keyword evidence="4" id="KW-1185">Reference proteome</keyword>
<proteinExistence type="predicted"/>
<name>A0A1A9WAI4_9MUSC</name>
<organism evidence="3 4">
    <name type="scientific">Glossina brevipalpis</name>
    <dbReference type="NCBI Taxonomy" id="37001"/>
    <lineage>
        <taxon>Eukaryota</taxon>
        <taxon>Metazoa</taxon>
        <taxon>Ecdysozoa</taxon>
        <taxon>Arthropoda</taxon>
        <taxon>Hexapoda</taxon>
        <taxon>Insecta</taxon>
        <taxon>Pterygota</taxon>
        <taxon>Neoptera</taxon>
        <taxon>Endopterygota</taxon>
        <taxon>Diptera</taxon>
        <taxon>Brachycera</taxon>
        <taxon>Muscomorpha</taxon>
        <taxon>Hippoboscoidea</taxon>
        <taxon>Glossinidae</taxon>
        <taxon>Glossina</taxon>
    </lineage>
</organism>
<accession>A0A1A9WAI4</accession>
<dbReference type="VEuPathDB" id="VectorBase:GBRI012260"/>
<protein>
    <submittedName>
        <fullName evidence="3">Uncharacterized protein</fullName>
    </submittedName>
</protein>
<dbReference type="AlphaFoldDB" id="A0A1A9WAI4"/>
<reference evidence="4" key="1">
    <citation type="submission" date="2014-03" db="EMBL/GenBank/DDBJ databases">
        <authorList>
            <person name="Aksoy S."/>
            <person name="Warren W."/>
            <person name="Wilson R.K."/>
        </authorList>
    </citation>
    <scope>NUCLEOTIDE SEQUENCE [LARGE SCALE GENOMIC DNA]</scope>
    <source>
        <strain evidence="4">IAEA</strain>
    </source>
</reference>
<evidence type="ECO:0000313" key="3">
    <source>
        <dbReference type="EnsemblMetazoa" id="GBRI012260-PA"/>
    </source>
</evidence>
<dbReference type="Proteomes" id="UP000091820">
    <property type="component" value="Unassembled WGS sequence"/>
</dbReference>
<evidence type="ECO:0000313" key="4">
    <source>
        <dbReference type="Proteomes" id="UP000091820"/>
    </source>
</evidence>
<feature type="signal peptide" evidence="2">
    <location>
        <begin position="1"/>
        <end position="20"/>
    </location>
</feature>
<feature type="chain" id="PRO_5008400158" evidence="2">
    <location>
        <begin position="21"/>
        <end position="165"/>
    </location>
</feature>
<dbReference type="EnsemblMetazoa" id="GBRI012260-RA">
    <property type="protein sequence ID" value="GBRI012260-PA"/>
    <property type="gene ID" value="GBRI012260"/>
</dbReference>
<keyword evidence="2" id="KW-0732">Signal</keyword>